<comment type="caution">
    <text evidence="3">The sequence shown here is derived from an EMBL/GenBank/DDBJ whole genome shotgun (WGS) entry which is preliminary data.</text>
</comment>
<proteinExistence type="inferred from homology"/>
<feature type="transmembrane region" description="Helical" evidence="2">
    <location>
        <begin position="40"/>
        <end position="60"/>
    </location>
</feature>
<gene>
    <name evidence="3" type="ORF">G7Y89_g1859</name>
</gene>
<protein>
    <submittedName>
        <fullName evidence="3">Uncharacterized protein</fullName>
    </submittedName>
</protein>
<dbReference type="OrthoDB" id="3687641at2759"/>
<organism evidence="3 4">
    <name type="scientific">Cudoniella acicularis</name>
    <dbReference type="NCBI Taxonomy" id="354080"/>
    <lineage>
        <taxon>Eukaryota</taxon>
        <taxon>Fungi</taxon>
        <taxon>Dikarya</taxon>
        <taxon>Ascomycota</taxon>
        <taxon>Pezizomycotina</taxon>
        <taxon>Leotiomycetes</taxon>
        <taxon>Helotiales</taxon>
        <taxon>Tricladiaceae</taxon>
        <taxon>Cudoniella</taxon>
    </lineage>
</organism>
<evidence type="ECO:0000256" key="1">
    <source>
        <dbReference type="ARBA" id="ARBA00035112"/>
    </source>
</evidence>
<keyword evidence="4" id="KW-1185">Reference proteome</keyword>
<sequence>MTISEKNEEEPFLAGVESASDEAYNSQKEYSSRINLQKGYFIFLIVQAALLALNVSMLIFNTFHSCEIKVQFAREEVEEPYSPAHAIVQYKIQSLDLTATELSPFFGEPRPELDEAWSGLTESSMVEISAQDMKIMNKSSIAIKETGGYVGYYAVYHQLHCLKRMYQMNYKEYYSDLAGSFTMEHFQHCMEVLRQGLMCKPDLTVNTMQWEPRASLGYVGVTAWDRKCIDWDSFHAWTNTKTIPTPLEDFIVPKKEEGSFGP</sequence>
<comment type="similarity">
    <text evidence="1">Belongs to the ustYa family.</text>
</comment>
<evidence type="ECO:0000313" key="3">
    <source>
        <dbReference type="EMBL" id="KAF4636214.1"/>
    </source>
</evidence>
<dbReference type="AlphaFoldDB" id="A0A8H4RUG6"/>
<name>A0A8H4RUG6_9HELO</name>
<dbReference type="Proteomes" id="UP000566819">
    <property type="component" value="Unassembled WGS sequence"/>
</dbReference>
<dbReference type="PANTHER" id="PTHR33365">
    <property type="entry name" value="YALI0B05434P"/>
    <property type="match status" value="1"/>
</dbReference>
<keyword evidence="2" id="KW-0472">Membrane</keyword>
<dbReference type="EMBL" id="JAAMPI010000076">
    <property type="protein sequence ID" value="KAF4636214.1"/>
    <property type="molecule type" value="Genomic_DNA"/>
</dbReference>
<keyword evidence="2" id="KW-1133">Transmembrane helix</keyword>
<dbReference type="InterPro" id="IPR021765">
    <property type="entry name" value="UstYa-like"/>
</dbReference>
<dbReference type="GO" id="GO:0043386">
    <property type="term" value="P:mycotoxin biosynthetic process"/>
    <property type="evidence" value="ECO:0007669"/>
    <property type="project" value="InterPro"/>
</dbReference>
<accession>A0A8H4RUG6</accession>
<evidence type="ECO:0000256" key="2">
    <source>
        <dbReference type="SAM" id="Phobius"/>
    </source>
</evidence>
<dbReference type="PANTHER" id="PTHR33365:SF7">
    <property type="entry name" value="TAT PATHWAY SIGNAL SEQUENCE"/>
    <property type="match status" value="1"/>
</dbReference>
<reference evidence="3 4" key="1">
    <citation type="submission" date="2020-03" db="EMBL/GenBank/DDBJ databases">
        <title>Draft Genome Sequence of Cudoniella acicularis.</title>
        <authorList>
            <person name="Buettner E."/>
            <person name="Kellner H."/>
        </authorList>
    </citation>
    <scope>NUCLEOTIDE SEQUENCE [LARGE SCALE GENOMIC DNA]</scope>
    <source>
        <strain evidence="3 4">DSM 108380</strain>
    </source>
</reference>
<evidence type="ECO:0000313" key="4">
    <source>
        <dbReference type="Proteomes" id="UP000566819"/>
    </source>
</evidence>
<dbReference type="Pfam" id="PF11807">
    <property type="entry name" value="UstYa"/>
    <property type="match status" value="1"/>
</dbReference>
<keyword evidence="2" id="KW-0812">Transmembrane</keyword>